<accession>A0ABU0R7N5</accession>
<name>A0ABU0R7N5_9MICO</name>
<comment type="caution">
    <text evidence="4">The sequence shown here is derived from an EMBL/GenBank/DDBJ whole genome shotgun (WGS) entry which is preliminary data.</text>
</comment>
<evidence type="ECO:0000313" key="5">
    <source>
        <dbReference type="Proteomes" id="UP001239083"/>
    </source>
</evidence>
<dbReference type="CDD" id="cd04301">
    <property type="entry name" value="NAT_SF"/>
    <property type="match status" value="1"/>
</dbReference>
<dbReference type="PROSITE" id="PS51186">
    <property type="entry name" value="GNAT"/>
    <property type="match status" value="1"/>
</dbReference>
<dbReference type="EMBL" id="JAUSYY010000001">
    <property type="protein sequence ID" value="MDQ0894107.1"/>
    <property type="molecule type" value="Genomic_DNA"/>
</dbReference>
<dbReference type="InterPro" id="IPR050832">
    <property type="entry name" value="Bact_Acetyltransf"/>
</dbReference>
<dbReference type="PANTHER" id="PTHR43877:SF2">
    <property type="entry name" value="AMINOALKYLPHOSPHONATE N-ACETYLTRANSFERASE-RELATED"/>
    <property type="match status" value="1"/>
</dbReference>
<dbReference type="Gene3D" id="3.40.630.30">
    <property type="match status" value="1"/>
</dbReference>
<evidence type="ECO:0000256" key="2">
    <source>
        <dbReference type="ARBA" id="ARBA00023315"/>
    </source>
</evidence>
<dbReference type="InterPro" id="IPR016181">
    <property type="entry name" value="Acyl_CoA_acyltransferase"/>
</dbReference>
<evidence type="ECO:0000259" key="3">
    <source>
        <dbReference type="PROSITE" id="PS51186"/>
    </source>
</evidence>
<keyword evidence="2" id="KW-0012">Acyltransferase</keyword>
<dbReference type="SUPFAM" id="SSF55729">
    <property type="entry name" value="Acyl-CoA N-acyltransferases (Nat)"/>
    <property type="match status" value="1"/>
</dbReference>
<dbReference type="Proteomes" id="UP001239083">
    <property type="component" value="Unassembled WGS sequence"/>
</dbReference>
<organism evidence="4 5">
    <name type="scientific">Agromyces ramosus</name>
    <dbReference type="NCBI Taxonomy" id="33879"/>
    <lineage>
        <taxon>Bacteria</taxon>
        <taxon>Bacillati</taxon>
        <taxon>Actinomycetota</taxon>
        <taxon>Actinomycetes</taxon>
        <taxon>Micrococcales</taxon>
        <taxon>Microbacteriaceae</taxon>
        <taxon>Agromyces</taxon>
    </lineage>
</organism>
<dbReference type="Pfam" id="PF00583">
    <property type="entry name" value="Acetyltransf_1"/>
    <property type="match status" value="1"/>
</dbReference>
<keyword evidence="5" id="KW-1185">Reference proteome</keyword>
<proteinExistence type="predicted"/>
<dbReference type="InterPro" id="IPR000182">
    <property type="entry name" value="GNAT_dom"/>
</dbReference>
<gene>
    <name evidence="4" type="ORF">QFZ26_001662</name>
</gene>
<dbReference type="RefSeq" id="WP_307041099.1">
    <property type="nucleotide sequence ID" value="NZ_JAUSYY010000001.1"/>
</dbReference>
<sequence>MPITIDLLPEASAADDALVERLAGLVNSVYETSEAGLWVADARRTNERDLAELIRRGQVGAATTDGVIVGAVQVRQFDDTTGLFGMLVADPERRGEGIGRELVAFTERWARERGLTAMQLELLVPRAWSHPSKQFLQGWYERIGYRVVRTTSLDERYPELAPQLATECDLLIYRKDLPG</sequence>
<keyword evidence="1" id="KW-0808">Transferase</keyword>
<feature type="domain" description="N-acetyltransferase" evidence="3">
    <location>
        <begin position="3"/>
        <end position="178"/>
    </location>
</feature>
<dbReference type="PANTHER" id="PTHR43877">
    <property type="entry name" value="AMINOALKYLPHOSPHONATE N-ACETYLTRANSFERASE-RELATED-RELATED"/>
    <property type="match status" value="1"/>
</dbReference>
<evidence type="ECO:0000256" key="1">
    <source>
        <dbReference type="ARBA" id="ARBA00022679"/>
    </source>
</evidence>
<evidence type="ECO:0000313" key="4">
    <source>
        <dbReference type="EMBL" id="MDQ0894107.1"/>
    </source>
</evidence>
<protein>
    <submittedName>
        <fullName evidence="4">GNAT superfamily N-acetyltransferase</fullName>
    </submittedName>
</protein>
<reference evidence="4 5" key="1">
    <citation type="submission" date="2023-07" db="EMBL/GenBank/DDBJ databases">
        <title>Comparative genomics of wheat-associated soil bacteria to identify genetic determinants of phenazine resistance.</title>
        <authorList>
            <person name="Mouncey N."/>
        </authorList>
    </citation>
    <scope>NUCLEOTIDE SEQUENCE [LARGE SCALE GENOMIC DNA]</scope>
    <source>
        <strain evidence="4 5">V3I3</strain>
    </source>
</reference>